<dbReference type="RefSeq" id="WP_111347306.1">
    <property type="nucleotide sequence ID" value="NZ_QLII01000001.1"/>
</dbReference>
<protein>
    <recommendedName>
        <fullName evidence="3">Glycoside hydrolase family 19 catalytic domain-containing protein</fullName>
    </recommendedName>
</protein>
<comment type="caution">
    <text evidence="1">The sequence shown here is derived from an EMBL/GenBank/DDBJ whole genome shotgun (WGS) entry which is preliminary data.</text>
</comment>
<sequence length="311" mass="35452">MKILSQEDLATLSVLFALPTNEALTQGDQFFRTHKFTATDIQESLSHLRETDGKKGFIQYVLINYQLPPMSPAPIRVRDYDDAALFLAHKIDIAKQRAIADILLTCNLYAVTNKHHIAYILATAKGESQFTPQREKGGLKYEFEAKKKQSYNRPIMGNIPCGDSLVTQGHIPPNKPQIRALYNSTVWPKADYDKRPAAFKQGVETCYFHKYDGRGYVQLTYHDNYKKMGPFIEGDLVANPDLALDPKNAAKILVIGMKNGLFTGKSLSKYDRKNGSFNSREARRIINGVDKQDKFAYWEQIYFKKMQSPFH</sequence>
<evidence type="ECO:0008006" key="3">
    <source>
        <dbReference type="Google" id="ProtNLM"/>
    </source>
</evidence>
<keyword evidence="2" id="KW-1185">Reference proteome</keyword>
<dbReference type="Proteomes" id="UP000249016">
    <property type="component" value="Unassembled WGS sequence"/>
</dbReference>
<reference evidence="1 2" key="1">
    <citation type="submission" date="2018-06" db="EMBL/GenBank/DDBJ databases">
        <title>Spirosoma sp. HMF3257 Genome sequencing and assembly.</title>
        <authorList>
            <person name="Kang H."/>
            <person name="Cha I."/>
            <person name="Kim H."/>
            <person name="Kang J."/>
            <person name="Joh K."/>
        </authorList>
    </citation>
    <scope>NUCLEOTIDE SEQUENCE [LARGE SCALE GENOMIC DNA]</scope>
    <source>
        <strain evidence="1 2">HMF3257</strain>
    </source>
</reference>
<dbReference type="InterPro" id="IPR023346">
    <property type="entry name" value="Lysozyme-like_dom_sf"/>
</dbReference>
<dbReference type="OrthoDB" id="882303at2"/>
<proteinExistence type="predicted"/>
<dbReference type="SUPFAM" id="SSF53955">
    <property type="entry name" value="Lysozyme-like"/>
    <property type="match status" value="1"/>
</dbReference>
<dbReference type="AlphaFoldDB" id="A0A327NRP3"/>
<evidence type="ECO:0000313" key="1">
    <source>
        <dbReference type="EMBL" id="RAI77109.1"/>
    </source>
</evidence>
<name>A0A327NRP3_9BACT</name>
<gene>
    <name evidence="1" type="ORF">HMF3257_28275</name>
</gene>
<accession>A0A327NRP3</accession>
<dbReference type="EMBL" id="QLII01000001">
    <property type="protein sequence ID" value="RAI77109.1"/>
    <property type="molecule type" value="Genomic_DNA"/>
</dbReference>
<dbReference type="Gene3D" id="1.10.530.10">
    <property type="match status" value="1"/>
</dbReference>
<organism evidence="1 2">
    <name type="scientific">Spirosoma telluris</name>
    <dbReference type="NCBI Taxonomy" id="2183553"/>
    <lineage>
        <taxon>Bacteria</taxon>
        <taxon>Pseudomonadati</taxon>
        <taxon>Bacteroidota</taxon>
        <taxon>Cytophagia</taxon>
        <taxon>Cytophagales</taxon>
        <taxon>Cytophagaceae</taxon>
        <taxon>Spirosoma</taxon>
    </lineage>
</organism>
<evidence type="ECO:0000313" key="2">
    <source>
        <dbReference type="Proteomes" id="UP000249016"/>
    </source>
</evidence>